<dbReference type="KEGG" id="sgbi:P3F81_10035"/>
<sequence length="427" mass="48903">MQRRLNQADKALGVAAILFVICLLLKIYYPQSIYIKGLLFCAEAALIGGIADWFAVTALFKKPLGFPYHTEIIPRKREQVIEGCIKLVQKEFFTKKQMLLWSKEGGFIDYILAYVEKNNFQKEISRRILDYFEQLLSSLNAEALAMQLDMLIHEKVQNTKLLPQVKNMMIDFINSEKGSTQIDILLKRAIQKVEEGAINDKVKAYLEEYLEEKSQGLLSMMMMFVAKQSNVLNVDEIAQTVQAQLIYTLTEMRENHNHQMRRALIDELKNSLHRLPDNIELCQSFESLKMSVFSGLQTKQLLKELIESIIISLKRPDSEGNALVRQAPLVEIITTNVENALYTLKNDIVLKRNLESYLQDVVGRALLEGRNMMAVIIRDVLEGLTKEELNRLIYEKVEEDLIWIRMNGCIVGASIGCIIFIGLHLVG</sequence>
<keyword evidence="1" id="KW-1133">Transmembrane helix</keyword>
<feature type="transmembrane region" description="Helical" evidence="1">
    <location>
        <begin position="402"/>
        <end position="426"/>
    </location>
</feature>
<dbReference type="PANTHER" id="PTHR38442">
    <property type="entry name" value="INNER MEMBRANE PROTEIN-RELATED"/>
    <property type="match status" value="1"/>
</dbReference>
<proteinExistence type="predicted"/>
<dbReference type="EMBL" id="CP120678">
    <property type="protein sequence ID" value="WIW70224.1"/>
    <property type="molecule type" value="Genomic_DNA"/>
</dbReference>
<feature type="transmembrane region" description="Helical" evidence="1">
    <location>
        <begin position="12"/>
        <end position="29"/>
    </location>
</feature>
<dbReference type="InterPro" id="IPR007383">
    <property type="entry name" value="DUF445"/>
</dbReference>
<protein>
    <submittedName>
        <fullName evidence="2">DUF445 domain-containing protein</fullName>
    </submittedName>
</protein>
<dbReference type="Proteomes" id="UP001243623">
    <property type="component" value="Chromosome"/>
</dbReference>
<dbReference type="GO" id="GO:0005886">
    <property type="term" value="C:plasma membrane"/>
    <property type="evidence" value="ECO:0007669"/>
    <property type="project" value="TreeGrafter"/>
</dbReference>
<accession>A0A9Y2AG69</accession>
<evidence type="ECO:0000313" key="2">
    <source>
        <dbReference type="EMBL" id="WIW70224.1"/>
    </source>
</evidence>
<feature type="transmembrane region" description="Helical" evidence="1">
    <location>
        <begin position="35"/>
        <end position="60"/>
    </location>
</feature>
<name>A0A9Y2AG69_9FIRM</name>
<organism evidence="2 3">
    <name type="scientific">Selenobaculum gibii</name>
    <dbReference type="NCBI Taxonomy" id="3054208"/>
    <lineage>
        <taxon>Bacteria</taxon>
        <taxon>Bacillati</taxon>
        <taxon>Bacillota</taxon>
        <taxon>Negativicutes</taxon>
        <taxon>Selenomonadales</taxon>
        <taxon>Selenomonadaceae</taxon>
        <taxon>Selenobaculum</taxon>
    </lineage>
</organism>
<dbReference type="RefSeq" id="WP_147670015.1">
    <property type="nucleotide sequence ID" value="NZ_CP120678.1"/>
</dbReference>
<evidence type="ECO:0000256" key="1">
    <source>
        <dbReference type="SAM" id="Phobius"/>
    </source>
</evidence>
<dbReference type="PANTHER" id="PTHR38442:SF1">
    <property type="entry name" value="INNER MEMBRANE PROTEIN"/>
    <property type="match status" value="1"/>
</dbReference>
<keyword evidence="1" id="KW-0472">Membrane</keyword>
<reference evidence="2" key="1">
    <citation type="submission" date="2023-03" db="EMBL/GenBank/DDBJ databases">
        <title>Selenobaculum gbiensis gen. nov. sp. nov., a new bacterium isolated from the gut microbiota of IBD patient.</title>
        <authorList>
            <person name="Yeo S."/>
            <person name="Park H."/>
            <person name="Huh C.S."/>
        </authorList>
    </citation>
    <scope>NUCLEOTIDE SEQUENCE</scope>
    <source>
        <strain evidence="2">ICN-92133</strain>
    </source>
</reference>
<evidence type="ECO:0000313" key="3">
    <source>
        <dbReference type="Proteomes" id="UP001243623"/>
    </source>
</evidence>
<keyword evidence="1" id="KW-0812">Transmembrane</keyword>
<dbReference type="Pfam" id="PF04286">
    <property type="entry name" value="DUF445"/>
    <property type="match status" value="1"/>
</dbReference>
<gene>
    <name evidence="2" type="ORF">P3F81_10035</name>
</gene>
<dbReference type="AlphaFoldDB" id="A0A9Y2AG69"/>
<keyword evidence="3" id="KW-1185">Reference proteome</keyword>